<protein>
    <recommendedName>
        <fullName evidence="5">Disease resistance N-terminal domain-containing protein</fullName>
    </recommendedName>
</protein>
<keyword evidence="4" id="KW-0812">Transmembrane</keyword>
<gene>
    <name evidence="6" type="ORF">CK203_099203</name>
</gene>
<keyword evidence="1" id="KW-0677">Repeat</keyword>
<keyword evidence="4" id="KW-0472">Membrane</keyword>
<feature type="domain" description="Disease resistance N-terminal" evidence="5">
    <location>
        <begin position="59"/>
        <end position="115"/>
    </location>
</feature>
<accession>A0A438DMN4</accession>
<sequence length="174" mass="18787">MIGLHLLSLTSCVYIITTCLVVFSLASLSTSPSLTILLGLPAVSALQKMAEQIPFDIIADVLTKLGSSAIQQIGSAFGVAKELRKLTKKLTTIKGVLVDAEKRQEESDAVKAWLQRGGVARQVSDFFSSSNQLVFSFKMSSRVKNIKEEVDEIVKEMNLLNLVQGNIVSEGGGE</sequence>
<dbReference type="GO" id="GO:0006952">
    <property type="term" value="P:defense response"/>
    <property type="evidence" value="ECO:0007669"/>
    <property type="project" value="UniProtKB-KW"/>
</dbReference>
<keyword evidence="2" id="KW-0547">Nucleotide-binding</keyword>
<evidence type="ECO:0000256" key="1">
    <source>
        <dbReference type="ARBA" id="ARBA00022737"/>
    </source>
</evidence>
<evidence type="ECO:0000256" key="2">
    <source>
        <dbReference type="ARBA" id="ARBA00022741"/>
    </source>
</evidence>
<evidence type="ECO:0000313" key="7">
    <source>
        <dbReference type="Proteomes" id="UP000288805"/>
    </source>
</evidence>
<keyword evidence="4" id="KW-1133">Transmembrane helix</keyword>
<dbReference type="Gene3D" id="1.20.5.4130">
    <property type="match status" value="1"/>
</dbReference>
<proteinExistence type="predicted"/>
<comment type="caution">
    <text evidence="6">The sequence shown here is derived from an EMBL/GenBank/DDBJ whole genome shotgun (WGS) entry which is preliminary data.</text>
</comment>
<evidence type="ECO:0000313" key="6">
    <source>
        <dbReference type="EMBL" id="RVW36713.1"/>
    </source>
</evidence>
<dbReference type="EMBL" id="QGNW01001565">
    <property type="protein sequence ID" value="RVW36713.1"/>
    <property type="molecule type" value="Genomic_DNA"/>
</dbReference>
<dbReference type="InterPro" id="IPR041118">
    <property type="entry name" value="Rx_N"/>
</dbReference>
<dbReference type="Pfam" id="PF18052">
    <property type="entry name" value="Rx_N"/>
    <property type="match status" value="1"/>
</dbReference>
<evidence type="ECO:0000259" key="5">
    <source>
        <dbReference type="Pfam" id="PF18052"/>
    </source>
</evidence>
<dbReference type="Proteomes" id="UP000288805">
    <property type="component" value="Unassembled WGS sequence"/>
</dbReference>
<reference evidence="6 7" key="1">
    <citation type="journal article" date="2018" name="PLoS Genet.">
        <title>Population sequencing reveals clonal diversity and ancestral inbreeding in the grapevine cultivar Chardonnay.</title>
        <authorList>
            <person name="Roach M.J."/>
            <person name="Johnson D.L."/>
            <person name="Bohlmann J."/>
            <person name="van Vuuren H.J."/>
            <person name="Jones S.J."/>
            <person name="Pretorius I.S."/>
            <person name="Schmidt S.A."/>
            <person name="Borneman A.R."/>
        </authorList>
    </citation>
    <scope>NUCLEOTIDE SEQUENCE [LARGE SCALE GENOMIC DNA]</scope>
    <source>
        <strain evidence="7">cv. Chardonnay</strain>
        <tissue evidence="6">Leaf</tissue>
    </source>
</reference>
<dbReference type="GO" id="GO:0000166">
    <property type="term" value="F:nucleotide binding"/>
    <property type="evidence" value="ECO:0007669"/>
    <property type="project" value="UniProtKB-KW"/>
</dbReference>
<name>A0A438DMN4_VITVI</name>
<dbReference type="AlphaFoldDB" id="A0A438DMN4"/>
<organism evidence="6 7">
    <name type="scientific">Vitis vinifera</name>
    <name type="common">Grape</name>
    <dbReference type="NCBI Taxonomy" id="29760"/>
    <lineage>
        <taxon>Eukaryota</taxon>
        <taxon>Viridiplantae</taxon>
        <taxon>Streptophyta</taxon>
        <taxon>Embryophyta</taxon>
        <taxon>Tracheophyta</taxon>
        <taxon>Spermatophyta</taxon>
        <taxon>Magnoliopsida</taxon>
        <taxon>eudicotyledons</taxon>
        <taxon>Gunneridae</taxon>
        <taxon>Pentapetalae</taxon>
        <taxon>rosids</taxon>
        <taxon>Vitales</taxon>
        <taxon>Vitaceae</taxon>
        <taxon>Viteae</taxon>
        <taxon>Vitis</taxon>
    </lineage>
</organism>
<evidence type="ECO:0000256" key="4">
    <source>
        <dbReference type="SAM" id="Phobius"/>
    </source>
</evidence>
<evidence type="ECO:0000256" key="3">
    <source>
        <dbReference type="ARBA" id="ARBA00022821"/>
    </source>
</evidence>
<feature type="transmembrane region" description="Helical" evidence="4">
    <location>
        <begin position="6"/>
        <end position="28"/>
    </location>
</feature>
<keyword evidence="3" id="KW-0611">Plant defense</keyword>